<organism evidence="2 3">
    <name type="scientific">Zingiber officinale</name>
    <name type="common">Ginger</name>
    <name type="synonym">Amomum zingiber</name>
    <dbReference type="NCBI Taxonomy" id="94328"/>
    <lineage>
        <taxon>Eukaryota</taxon>
        <taxon>Viridiplantae</taxon>
        <taxon>Streptophyta</taxon>
        <taxon>Embryophyta</taxon>
        <taxon>Tracheophyta</taxon>
        <taxon>Spermatophyta</taxon>
        <taxon>Magnoliopsida</taxon>
        <taxon>Liliopsida</taxon>
        <taxon>Zingiberales</taxon>
        <taxon>Zingiberaceae</taxon>
        <taxon>Zingiber</taxon>
    </lineage>
</organism>
<evidence type="ECO:0000313" key="2">
    <source>
        <dbReference type="EMBL" id="KAG6510975.1"/>
    </source>
</evidence>
<dbReference type="Gene3D" id="3.40.50.1820">
    <property type="entry name" value="alpha/beta hydrolase"/>
    <property type="match status" value="1"/>
</dbReference>
<gene>
    <name evidence="2" type="ORF">ZIOFF_029023</name>
</gene>
<comment type="caution">
    <text evidence="2">The sequence shown here is derived from an EMBL/GenBank/DDBJ whole genome shotgun (WGS) entry which is preliminary data.</text>
</comment>
<protein>
    <recommendedName>
        <fullName evidence="1">Serine aminopeptidase S33 domain-containing protein</fullName>
    </recommendedName>
</protein>
<keyword evidence="3" id="KW-1185">Reference proteome</keyword>
<dbReference type="InterPro" id="IPR029058">
    <property type="entry name" value="AB_hydrolase_fold"/>
</dbReference>
<name>A0A8J5H7I9_ZINOF</name>
<dbReference type="Pfam" id="PF12146">
    <property type="entry name" value="Hydrolase_4"/>
    <property type="match status" value="1"/>
</dbReference>
<dbReference type="InterPro" id="IPR051044">
    <property type="entry name" value="MAG_DAG_Lipase"/>
</dbReference>
<reference evidence="2 3" key="1">
    <citation type="submission" date="2020-08" db="EMBL/GenBank/DDBJ databases">
        <title>Plant Genome Project.</title>
        <authorList>
            <person name="Zhang R.-G."/>
        </authorList>
    </citation>
    <scope>NUCLEOTIDE SEQUENCE [LARGE SCALE GENOMIC DNA]</scope>
    <source>
        <tissue evidence="2">Rhizome</tissue>
    </source>
</reference>
<dbReference type="InterPro" id="IPR000073">
    <property type="entry name" value="AB_hydrolase_1"/>
</dbReference>
<dbReference type="InterPro" id="IPR022742">
    <property type="entry name" value="Hydrolase_4"/>
</dbReference>
<accession>A0A8J5H7I9</accession>
<dbReference type="EMBL" id="JACMSC010000008">
    <property type="protein sequence ID" value="KAG6510975.1"/>
    <property type="molecule type" value="Genomic_DNA"/>
</dbReference>
<feature type="domain" description="Serine aminopeptidase S33" evidence="1">
    <location>
        <begin position="155"/>
        <end position="398"/>
    </location>
</feature>
<sequence length="420" mass="46495">MTICAAAIRLTVGHRPLEGRVHGRAVAPSLGWQPSRSEAIVVAAARKPIEGVGEELNAAAAQNMDFAPARRRVRDAFADVQGRLDHFLFKMAPTGIQMEEKTFTSLVYCMDVFACTYLINAFYSCCIVHQRYDINSKGVEIFCKSWLPKPGSACKAALFFCHGYGDTCTFFFEGRKCIAKRIADAGYAVFAMDYPGFGLSQGLHGYIPSFDGLVDQVIEQYAIIRAMNRVKELNHFLLGQSMGGAVALKVHLKQPDAWDGVLLVAPMCKIAEEVTPPGPVLKALSLMSYILPEAKLFPQKDLGDLAFRDPMKRNTAEFNVISYCDQMRLRTAVELIKATHDIESQLDKVCSPLLILHGAADKVTDPKVSKFLYSKASTKDKTLKLYEEGYHAILEGEPDERIASVIQDIISWLDSHSAMI</sequence>
<dbReference type="FunFam" id="3.40.50.1820:FF:000054">
    <property type="entry name" value="Alpha/beta-Hydrolases superfamily protein"/>
    <property type="match status" value="1"/>
</dbReference>
<dbReference type="PRINTS" id="PR00111">
    <property type="entry name" value="ABHYDROLASE"/>
</dbReference>
<evidence type="ECO:0000313" key="3">
    <source>
        <dbReference type="Proteomes" id="UP000734854"/>
    </source>
</evidence>
<proteinExistence type="predicted"/>
<dbReference type="Proteomes" id="UP000734854">
    <property type="component" value="Unassembled WGS sequence"/>
</dbReference>
<evidence type="ECO:0000259" key="1">
    <source>
        <dbReference type="Pfam" id="PF12146"/>
    </source>
</evidence>
<dbReference type="SUPFAM" id="SSF53474">
    <property type="entry name" value="alpha/beta-Hydrolases"/>
    <property type="match status" value="1"/>
</dbReference>
<dbReference type="AlphaFoldDB" id="A0A8J5H7I9"/>
<dbReference type="PANTHER" id="PTHR11614">
    <property type="entry name" value="PHOSPHOLIPASE-RELATED"/>
    <property type="match status" value="1"/>
</dbReference>